<name>A0A2Z4Q3P8_9CAUD</name>
<sequence length="416" mass="46890">MATNTTSADEKILDRVAKLLALAEHPNTPAPEAEIALLQANKLIAKHAIEEAMLRQHQTVGERRALVNKQIVVGAGSGFSSTLRTVLHYAADANRVSVAFLTSGSAVLFGADEDVAWVEMLFNMIKLQFLMKIEPKWQEALSYDENVYNFKVAGYSWAAINEVSVKAGGRDARKWVKTRGRINNVSEFPEDPNTEPVWEPLYAWDRSEFRNVQVEDEDHEGTVAWGSWEAPTEKLGGILIAAYKRWAANIGDDSPVTTQSHRAYRRTYADAFSARMAQRFLKMKEENEAEMDTIPGAALAIRDMRKEAKEAMWDMFPDLSPEAAAARRQAEYERQQREDAERQAMLDAMTPKQRDAFLEKEERAKRRQDEKYWRDLQRGPRADMGARRRGEAAANSVDLSRKAGHTEAGATRGELG</sequence>
<evidence type="ECO:0000313" key="3">
    <source>
        <dbReference type="EMBL" id="AWY04515.1"/>
    </source>
</evidence>
<feature type="compositionally biased region" description="Basic and acidic residues" evidence="1">
    <location>
        <begin position="352"/>
        <end position="391"/>
    </location>
</feature>
<organism evidence="3 4">
    <name type="scientific">Microbacterium phage AnnaSerena</name>
    <dbReference type="NCBI Taxonomy" id="2201432"/>
    <lineage>
        <taxon>Viruses</taxon>
        <taxon>Duplodnaviria</taxon>
        <taxon>Heunggongvirae</taxon>
        <taxon>Uroviricota</taxon>
        <taxon>Caudoviricetes</taxon>
        <taxon>Krampusvirus</taxon>
        <taxon>Krampusvirus krampus</taxon>
    </lineage>
</organism>
<dbReference type="Pfam" id="PF10979">
    <property type="entry name" value="DUF2786"/>
    <property type="match status" value="1"/>
</dbReference>
<feature type="domain" description="DUF2786" evidence="2">
    <location>
        <begin position="11"/>
        <end position="50"/>
    </location>
</feature>
<dbReference type="Proteomes" id="UP000251068">
    <property type="component" value="Segment"/>
</dbReference>
<accession>A0A2Z4Q3P8</accession>
<proteinExistence type="predicted"/>
<evidence type="ECO:0000313" key="4">
    <source>
        <dbReference type="Proteomes" id="UP000251068"/>
    </source>
</evidence>
<feature type="region of interest" description="Disordered" evidence="1">
    <location>
        <begin position="347"/>
        <end position="416"/>
    </location>
</feature>
<evidence type="ECO:0000256" key="1">
    <source>
        <dbReference type="SAM" id="MobiDB-lite"/>
    </source>
</evidence>
<dbReference type="EMBL" id="MH271292">
    <property type="protein sequence ID" value="AWY04515.1"/>
    <property type="molecule type" value="Genomic_DNA"/>
</dbReference>
<evidence type="ECO:0000259" key="2">
    <source>
        <dbReference type="Pfam" id="PF10979"/>
    </source>
</evidence>
<dbReference type="InterPro" id="IPR024498">
    <property type="entry name" value="DUF2786"/>
</dbReference>
<protein>
    <recommendedName>
        <fullName evidence="2">DUF2786 domain-containing protein</fullName>
    </recommendedName>
</protein>
<gene>
    <name evidence="3" type="primary">60</name>
    <name evidence="3" type="ORF">SEA_ANNASERENA_60</name>
</gene>
<reference evidence="3 4" key="1">
    <citation type="submission" date="2018-04" db="EMBL/GenBank/DDBJ databases">
        <authorList>
            <person name="Harrington T."/>
            <person name="Washburn E."/>
            <person name="Bricker J."/>
            <person name="McKinney A."/>
            <person name="Betsko A.J."/>
            <person name="Garlena R.A."/>
            <person name="Russell D.A."/>
            <person name="Pope W.A."/>
            <person name="Jacobs-Sera D."/>
            <person name="Hatfull G.F."/>
        </authorList>
    </citation>
    <scope>NUCLEOTIDE SEQUENCE [LARGE SCALE GENOMIC DNA]</scope>
</reference>